<keyword evidence="4 13" id="KW-0808">Transferase</keyword>
<dbReference type="InterPro" id="IPR006308">
    <property type="entry name" value="Pol_III_a_PolC-type_gram_pos"/>
</dbReference>
<dbReference type="InterPro" id="IPR012337">
    <property type="entry name" value="RNaseH-like_sf"/>
</dbReference>
<dbReference type="InterPro" id="IPR044923">
    <property type="entry name" value="PolC_middle_finger_sf"/>
</dbReference>
<dbReference type="Gene3D" id="6.10.140.1510">
    <property type="match status" value="1"/>
</dbReference>
<dbReference type="Gene3D" id="1.10.150.700">
    <property type="entry name" value="PolC, middle finger domain"/>
    <property type="match status" value="1"/>
</dbReference>
<comment type="subcellular location">
    <subcellularLocation>
        <location evidence="13">Cytoplasm</location>
    </subcellularLocation>
</comment>
<keyword evidence="10 13" id="KW-0239">DNA-directed DNA polymerase</keyword>
<keyword evidence="8 13" id="KW-0378">Hydrolase</keyword>
<dbReference type="SMART" id="SM00481">
    <property type="entry name" value="POLIIIAc"/>
    <property type="match status" value="1"/>
</dbReference>
<evidence type="ECO:0000259" key="16">
    <source>
        <dbReference type="SMART" id="SM00481"/>
    </source>
</evidence>
<keyword evidence="9 13" id="KW-0269">Exonuclease</keyword>
<evidence type="ECO:0000256" key="14">
    <source>
        <dbReference type="SAM" id="Coils"/>
    </source>
</evidence>
<dbReference type="Pfam" id="PF07733">
    <property type="entry name" value="DNA_pol3_alpha"/>
    <property type="match status" value="2"/>
</dbReference>
<feature type="domain" description="Polymerase/histidinol phosphatase N-terminal" evidence="16">
    <location>
        <begin position="324"/>
        <end position="391"/>
    </location>
</feature>
<dbReference type="InterPro" id="IPR006054">
    <property type="entry name" value="DnaQ"/>
</dbReference>
<dbReference type="EMBL" id="AP026801">
    <property type="protein sequence ID" value="BDR56313.1"/>
    <property type="molecule type" value="Genomic_DNA"/>
</dbReference>
<dbReference type="PANTHER" id="PTHR32294:SF5">
    <property type="entry name" value="DNA POLYMERASE III POLC-TYPE"/>
    <property type="match status" value="1"/>
</dbReference>
<protein>
    <recommendedName>
        <fullName evidence="12 13">DNA polymerase III PolC-type</fullName>
        <shortName evidence="13">PolIII</shortName>
        <ecNumber evidence="2 13">2.7.7.7</ecNumber>
    </recommendedName>
</protein>
<accession>A0AAU9DRL9</accession>
<dbReference type="NCBIfam" id="TIGR00573">
    <property type="entry name" value="dnaq"/>
    <property type="match status" value="1"/>
</dbReference>
<dbReference type="Gene3D" id="2.40.50.140">
    <property type="entry name" value="Nucleic acid-binding proteins"/>
    <property type="match status" value="1"/>
</dbReference>
<dbReference type="GO" id="GO:0005737">
    <property type="term" value="C:cytoplasm"/>
    <property type="evidence" value="ECO:0007669"/>
    <property type="project" value="UniProtKB-SubCell"/>
</dbReference>
<dbReference type="GO" id="GO:0003677">
    <property type="term" value="F:DNA binding"/>
    <property type="evidence" value="ECO:0007669"/>
    <property type="project" value="UniProtKB-UniRule"/>
</dbReference>
<dbReference type="Gene3D" id="3.20.20.140">
    <property type="entry name" value="Metal-dependent hydrolases"/>
    <property type="match status" value="2"/>
</dbReference>
<dbReference type="CDD" id="cd07435">
    <property type="entry name" value="PHP_PolIIIA_POLC"/>
    <property type="match status" value="1"/>
</dbReference>
<dbReference type="FunFam" id="3.30.420.10:FF:000045">
    <property type="entry name" value="3'-5' exonuclease DinG"/>
    <property type="match status" value="1"/>
</dbReference>
<dbReference type="Gene3D" id="1.10.150.870">
    <property type="match status" value="1"/>
</dbReference>
<evidence type="ECO:0000256" key="2">
    <source>
        <dbReference type="ARBA" id="ARBA00012417"/>
    </source>
</evidence>
<dbReference type="InterPro" id="IPR036397">
    <property type="entry name" value="RNaseH_sf"/>
</dbReference>
<evidence type="ECO:0000256" key="6">
    <source>
        <dbReference type="ARBA" id="ARBA00022705"/>
    </source>
</evidence>
<dbReference type="InterPro" id="IPR004805">
    <property type="entry name" value="DnaE2/DnaE/PolC"/>
</dbReference>
<dbReference type="HAMAP" id="MF_00356">
    <property type="entry name" value="DNApol_PolC"/>
    <property type="match status" value="1"/>
</dbReference>
<dbReference type="SUPFAM" id="SSF53098">
    <property type="entry name" value="Ribonuclease H-like"/>
    <property type="match status" value="1"/>
</dbReference>
<dbReference type="InterPro" id="IPR024754">
    <property type="entry name" value="DNA_PolC-like_N_II"/>
</dbReference>
<keyword evidence="6 13" id="KW-0235">DNA replication</keyword>
<gene>
    <name evidence="13 17" type="primary">polC</name>
    <name evidence="17" type="ORF">KIMC2_08750</name>
</gene>
<evidence type="ECO:0000256" key="4">
    <source>
        <dbReference type="ARBA" id="ARBA00022679"/>
    </source>
</evidence>
<dbReference type="Pfam" id="PF00929">
    <property type="entry name" value="RNase_T"/>
    <property type="match status" value="1"/>
</dbReference>
<dbReference type="InterPro" id="IPR040982">
    <property type="entry name" value="DNA_pol3_finger"/>
</dbReference>
<dbReference type="Pfam" id="PF14579">
    <property type="entry name" value="HHH_6"/>
    <property type="match status" value="1"/>
</dbReference>
<dbReference type="SUPFAM" id="SSF50249">
    <property type="entry name" value="Nucleic acid-binding proteins"/>
    <property type="match status" value="1"/>
</dbReference>
<dbReference type="InterPro" id="IPR003141">
    <property type="entry name" value="Pol/His_phosphatase_N"/>
</dbReference>
<dbReference type="Pfam" id="PF11490">
    <property type="entry name" value="DNA_pol3_a_NII"/>
    <property type="match status" value="1"/>
</dbReference>
<dbReference type="Proteomes" id="UP001321804">
    <property type="component" value="Chromosome"/>
</dbReference>
<dbReference type="EC" id="2.7.7.7" evidence="2 13"/>
<keyword evidence="7 13" id="KW-0540">Nuclease</keyword>
<dbReference type="NCBIfam" id="TIGR01405">
    <property type="entry name" value="polC_Gram_pos"/>
    <property type="match status" value="1"/>
</dbReference>
<evidence type="ECO:0000256" key="13">
    <source>
        <dbReference type="HAMAP-Rule" id="MF_00356"/>
    </source>
</evidence>
<comment type="catalytic activity">
    <reaction evidence="11 13">
        <text>DNA(n) + a 2'-deoxyribonucleoside 5'-triphosphate = DNA(n+1) + diphosphate</text>
        <dbReference type="Rhea" id="RHEA:22508"/>
        <dbReference type="Rhea" id="RHEA-COMP:17339"/>
        <dbReference type="Rhea" id="RHEA-COMP:17340"/>
        <dbReference type="ChEBI" id="CHEBI:33019"/>
        <dbReference type="ChEBI" id="CHEBI:61560"/>
        <dbReference type="ChEBI" id="CHEBI:173112"/>
        <dbReference type="EC" id="2.7.7.7"/>
    </reaction>
</comment>
<keyword evidence="3 13" id="KW-0963">Cytoplasm</keyword>
<proteinExistence type="inferred from homology"/>
<evidence type="ECO:0000259" key="15">
    <source>
        <dbReference type="SMART" id="SM00479"/>
    </source>
</evidence>
<evidence type="ECO:0000256" key="9">
    <source>
        <dbReference type="ARBA" id="ARBA00022839"/>
    </source>
</evidence>
<dbReference type="GO" id="GO:0003887">
    <property type="term" value="F:DNA-directed DNA polymerase activity"/>
    <property type="evidence" value="ECO:0007669"/>
    <property type="project" value="UniProtKB-UniRule"/>
</dbReference>
<evidence type="ECO:0000256" key="3">
    <source>
        <dbReference type="ARBA" id="ARBA00022490"/>
    </source>
</evidence>
<reference evidence="17 18" key="1">
    <citation type="journal article" date="2023" name="Microbiol. Spectr.">
        <title>Symbiosis of Carpenter Bees with Uncharacterized Lactic Acid Bacteria Showing NAD Auxotrophy.</title>
        <authorList>
            <person name="Kawasaki S."/>
            <person name="Ozawa K."/>
            <person name="Mori T."/>
            <person name="Yamamoto A."/>
            <person name="Ito M."/>
            <person name="Ohkuma M."/>
            <person name="Sakamoto M."/>
            <person name="Matsutani M."/>
        </authorList>
    </citation>
    <scope>NUCLEOTIDE SEQUENCE [LARGE SCALE GENOMIC DNA]</scope>
    <source>
        <strain evidence="17 18">KimC2</strain>
    </source>
</reference>
<dbReference type="RefSeq" id="WP_317698222.1">
    <property type="nucleotide sequence ID" value="NZ_AP026801.1"/>
</dbReference>
<evidence type="ECO:0000256" key="12">
    <source>
        <dbReference type="ARBA" id="ARBA00070925"/>
    </source>
</evidence>
<evidence type="ECO:0000256" key="10">
    <source>
        <dbReference type="ARBA" id="ARBA00022932"/>
    </source>
</evidence>
<evidence type="ECO:0000313" key="18">
    <source>
        <dbReference type="Proteomes" id="UP001321804"/>
    </source>
</evidence>
<keyword evidence="14" id="KW-0175">Coiled coil</keyword>
<dbReference type="Pfam" id="PF02811">
    <property type="entry name" value="PHP"/>
    <property type="match status" value="2"/>
</dbReference>
<dbReference type="InterPro" id="IPR012340">
    <property type="entry name" value="NA-bd_OB-fold"/>
</dbReference>
<dbReference type="SMART" id="SM00479">
    <property type="entry name" value="EXOIII"/>
    <property type="match status" value="1"/>
</dbReference>
<feature type="domain" description="Exonuclease" evidence="15">
    <location>
        <begin position="409"/>
        <end position="575"/>
    </location>
</feature>
<dbReference type="PANTHER" id="PTHR32294">
    <property type="entry name" value="DNA POLYMERASE III SUBUNIT ALPHA"/>
    <property type="match status" value="1"/>
</dbReference>
<evidence type="ECO:0000256" key="7">
    <source>
        <dbReference type="ARBA" id="ARBA00022722"/>
    </source>
</evidence>
<comment type="similarity">
    <text evidence="13">Belongs to the DNA polymerase type-C family. PolC subfamily.</text>
</comment>
<feature type="coiled-coil region" evidence="14">
    <location>
        <begin position="1299"/>
        <end position="1326"/>
    </location>
</feature>
<dbReference type="Pfam" id="PF17657">
    <property type="entry name" value="DNA_pol3_finger"/>
    <property type="match status" value="1"/>
</dbReference>
<dbReference type="KEGG" id="xak:KIMC2_08750"/>
<dbReference type="CDD" id="cd06127">
    <property type="entry name" value="DEDDh"/>
    <property type="match status" value="1"/>
</dbReference>
<dbReference type="InterPro" id="IPR013520">
    <property type="entry name" value="Ribonucl_H"/>
</dbReference>
<dbReference type="InterPro" id="IPR004013">
    <property type="entry name" value="PHP_dom"/>
</dbReference>
<name>A0AAU9DRL9_9LACO</name>
<dbReference type="NCBIfam" id="NF001688">
    <property type="entry name" value="PRK00448.1"/>
    <property type="match status" value="1"/>
</dbReference>
<dbReference type="InterPro" id="IPR011708">
    <property type="entry name" value="DNA_pol3_alpha_NTPase_dom"/>
</dbReference>
<sequence length="1428" mass="162817">MSNKKVISLTELFSKISLNPTSEAGFDLDRLWLQKMSIHRISNLWDFFIMGEEFLKPNEYIDLRNLLEILAGSNNINLNMEYENSTPLDSLYLDYYEVIVNFLPRYSKILLNQKIDYSDHELKIYFNQNFIYKMMDQEIKSSISEIYQKMGFPKLNIDFLIDEHSAKQKDEEFQEQKKIENDQAFKSLQKQLSEVQSSNRNFSDHRENKKVSGKAIQIKDIDVPLNSAVLEGEIFKKDIRPIKNKNFILTYEIYDGTDSLLLKKFANEKEVSDFSDFKVGNWVRVKGKIQTDQYSNDLTMTIYSMNKISSPAGRKDDYDGQKRVELHLHTNMSQMDAITSVSKFVNRVQEFGQRGFALTDHADLQAFPEAYHSSQNTDLKVIYGAEINLIDDYTPIIYQTTNESISDVSFVVFDIETTGLSVEYSEIIEIGAVKFSNGRKVGEFQEFINIGKPLKEFTKELTSITDENIKSGKLNQEVITDFHKFIDGSVLVGHNVKFDWGFINKNFERLGLSKVDRPVIDTMGLGRFLYPELSNVRLETLAKRVGISLTHHHRAIDDAEGTYDIFFRMLNTYKKTYDLNTLDDLDQRLELSKAYRQTRPSHAVLLAKNQSGLKNLFKIVSKSHTDYFYRVPRVPRSILEKYREGILVGSACDQGEVFDSASLKDYEDTLTAAKFYDYLEVQPLGNYEHLVRQQRLTEEELKLVIEKIIKIGNELKKPVVATGDVHYLDPNDDKFREVLLGSQSMTAKKSYHLPDEYLRTTQEMLNEFSFLDDDLAKKIVIQNTNQIFDEISDVEPLKNKLYTPKIEGVDEKLRNAAFDRMHELYGNQPPKLVENRLTTELDSVIGNGFAVIYYISRELVKKSNKDGYLVGSRGSVGSSFAATMLGITEVNPLPPHYLCPNCQYSKFFEKGEYASGFDLPEENCPQCGAPLVREGQDIPFATFLGFNGEKVPDIDLNFSGDYQPVAHNYIKVLFGEDHAYRAGTIGTVAEKTAFGFVKAFERERDVSFKQTEIDRMAEGITGVKRTTGQHPAGILIVPQDMDIYDFTPIQYPADKAESAWKTTHFEFSSIHDNILKVDCLGHDDPTVIRMLQDLSGIDPVTIPIDDPNVLSLFSSPKALGVNSKDIGSKTGTLGIPEFGTAFVRGMLEETHPKNFSELLQISGLSHGTDVWRGNAEELITKQNVSLDKVIGCRDNIMLDLIHWGVESSTAFRVMEDVRKGRGVKPDDEEVLKKNTSVPSWYLESCKKIKYMFPKAHAAAYVLMALRIAYFKVYFPIFYYDVYFTIRTNDYDIGIMCKGKEAVKSKLDELDEKIKNGEATMNDKSSRSAIEVANESLYRGINYKIVDLYESDAFNFKILDDHTLLAPFIAIPGLGANVAKQIVLARSEHPFTSKKDLVQRGKVSHTILEYLDENGVTSELPDDDQLTLF</sequence>
<dbReference type="CDD" id="cd04484">
    <property type="entry name" value="polC_OBF"/>
    <property type="match status" value="1"/>
</dbReference>
<dbReference type="GO" id="GO:0006261">
    <property type="term" value="P:DNA-templated DNA replication"/>
    <property type="evidence" value="ECO:0007669"/>
    <property type="project" value="UniProtKB-UniRule"/>
</dbReference>
<evidence type="ECO:0000313" key="17">
    <source>
        <dbReference type="EMBL" id="BDR56313.1"/>
    </source>
</evidence>
<comment type="function">
    <text evidence="1 13">Required for replicative DNA synthesis. This DNA polymerase also exhibits 3' to 5' exonuclease activity.</text>
</comment>
<evidence type="ECO:0000256" key="11">
    <source>
        <dbReference type="ARBA" id="ARBA00049244"/>
    </source>
</evidence>
<dbReference type="Gene3D" id="3.30.420.10">
    <property type="entry name" value="Ribonuclease H-like superfamily/Ribonuclease H"/>
    <property type="match status" value="1"/>
</dbReference>
<dbReference type="InterPro" id="IPR029460">
    <property type="entry name" value="DNAPol_HHH"/>
</dbReference>
<organism evidence="17 18">
    <name type="scientific">Xylocopilactobacillus apis</name>
    <dbReference type="NCBI Taxonomy" id="2932183"/>
    <lineage>
        <taxon>Bacteria</taxon>
        <taxon>Bacillati</taxon>
        <taxon>Bacillota</taxon>
        <taxon>Bacilli</taxon>
        <taxon>Lactobacillales</taxon>
        <taxon>Lactobacillaceae</taxon>
        <taxon>Xylocopilactobacillus</taxon>
    </lineage>
</organism>
<dbReference type="CDD" id="cd07309">
    <property type="entry name" value="PHP"/>
    <property type="match status" value="1"/>
</dbReference>
<keyword evidence="5 13" id="KW-0548">Nucleotidyltransferase</keyword>
<dbReference type="Gene3D" id="3.30.1900.20">
    <property type="match status" value="2"/>
</dbReference>
<dbReference type="GO" id="GO:0008408">
    <property type="term" value="F:3'-5' exonuclease activity"/>
    <property type="evidence" value="ECO:0007669"/>
    <property type="project" value="UniProtKB-UniRule"/>
</dbReference>
<evidence type="ECO:0000256" key="5">
    <source>
        <dbReference type="ARBA" id="ARBA00022695"/>
    </source>
</evidence>
<evidence type="ECO:0000256" key="1">
    <source>
        <dbReference type="ARBA" id="ARBA00003452"/>
    </source>
</evidence>
<keyword evidence="18" id="KW-1185">Reference proteome</keyword>
<evidence type="ECO:0000256" key="8">
    <source>
        <dbReference type="ARBA" id="ARBA00022801"/>
    </source>
</evidence>